<dbReference type="EMBL" id="FORX01000011">
    <property type="protein sequence ID" value="SFJ98012.1"/>
    <property type="molecule type" value="Genomic_DNA"/>
</dbReference>
<dbReference type="InterPro" id="IPR034466">
    <property type="entry name" value="Methyltransferase_Class_B"/>
</dbReference>
<dbReference type="RefSeq" id="WP_092375479.1">
    <property type="nucleotide sequence ID" value="NZ_FORX01000011.1"/>
</dbReference>
<dbReference type="PROSITE" id="PS51332">
    <property type="entry name" value="B12_BINDING"/>
    <property type="match status" value="1"/>
</dbReference>
<feature type="domain" description="B12-binding" evidence="6">
    <location>
        <begin position="2"/>
        <end position="147"/>
    </location>
</feature>
<dbReference type="Proteomes" id="UP000198635">
    <property type="component" value="Unassembled WGS sequence"/>
</dbReference>
<keyword evidence="2" id="KW-0949">S-adenosyl-L-methionine</keyword>
<dbReference type="STRING" id="52560.SAMN04488082_11116"/>
<dbReference type="SFLD" id="SFLDG01082">
    <property type="entry name" value="B12-binding_domain_containing"/>
    <property type="match status" value="1"/>
</dbReference>
<dbReference type="InterPro" id="IPR058240">
    <property type="entry name" value="rSAM_sf"/>
</dbReference>
<feature type="domain" description="Radical SAM core" evidence="7">
    <location>
        <begin position="183"/>
        <end position="404"/>
    </location>
</feature>
<dbReference type="SUPFAM" id="SSF102114">
    <property type="entry name" value="Radical SAM enzymes"/>
    <property type="match status" value="1"/>
</dbReference>
<gene>
    <name evidence="8" type="ORF">SAMN04488082_11116</name>
</gene>
<dbReference type="Pfam" id="PF02310">
    <property type="entry name" value="B12-binding"/>
    <property type="match status" value="1"/>
</dbReference>
<comment type="cofactor">
    <cofactor evidence="1">
        <name>[4Fe-4S] cluster</name>
        <dbReference type="ChEBI" id="CHEBI:49883"/>
    </cofactor>
</comment>
<evidence type="ECO:0000256" key="3">
    <source>
        <dbReference type="ARBA" id="ARBA00022723"/>
    </source>
</evidence>
<dbReference type="SMART" id="SM00729">
    <property type="entry name" value="Elp3"/>
    <property type="match status" value="1"/>
</dbReference>
<keyword evidence="9" id="KW-1185">Reference proteome</keyword>
<dbReference type="InterPro" id="IPR007197">
    <property type="entry name" value="rSAM"/>
</dbReference>
<evidence type="ECO:0000313" key="9">
    <source>
        <dbReference type="Proteomes" id="UP000198635"/>
    </source>
</evidence>
<keyword evidence="5" id="KW-0411">Iron-sulfur</keyword>
<dbReference type="SFLD" id="SFLDS00029">
    <property type="entry name" value="Radical_SAM"/>
    <property type="match status" value="1"/>
</dbReference>
<dbReference type="OrthoDB" id="9804952at2"/>
<protein>
    <submittedName>
        <fullName evidence="8">Radical SAM superfamily enzyme YgiQ, UPF0313 family</fullName>
    </submittedName>
</protein>
<keyword evidence="3" id="KW-0479">Metal-binding</keyword>
<dbReference type="InterPro" id="IPR006158">
    <property type="entry name" value="Cobalamin-bd"/>
</dbReference>
<dbReference type="InterPro" id="IPR023404">
    <property type="entry name" value="rSAM_horseshoe"/>
</dbReference>
<dbReference type="Pfam" id="PF04055">
    <property type="entry name" value="Radical_SAM"/>
    <property type="match status" value="1"/>
</dbReference>
<dbReference type="InterPro" id="IPR051198">
    <property type="entry name" value="BchE-like"/>
</dbReference>
<dbReference type="GO" id="GO:0031419">
    <property type="term" value="F:cobalamin binding"/>
    <property type="evidence" value="ECO:0007669"/>
    <property type="project" value="InterPro"/>
</dbReference>
<dbReference type="InterPro" id="IPR006638">
    <property type="entry name" value="Elp3/MiaA/NifB-like_rSAM"/>
</dbReference>
<sequence length="466" mass="51516">MANILIIAVNRQRLPYPAAPIGAAMIVGALNKAQHNARLLDLGPALHVKSTLHRTIENFSPDLIGFSMRNLDSCIMTSPESFLPEVKKVVGIVRQATNVPLIIGGAAFSLAPLEILNALGLEWGVVGEGERTCVDLVERLLSGNNPADIPGVAGRHGEMRSRENIIDLDALPRQEHRQIPLKTYVRWGGFAGIQTRRGCNLTCSYCVYPHLEGRRMRLRSAQSVVQEIADIRRSGCRHFYFVDSAFNHPREHALAICDALARANLDITWQAYINPSGLDETLARSMKASGCIGAELGLDAASEPMLESMGKNFSLSEIAKASKALQKADIPFAAHLLFGGPGETWRTIRDSAEFLDQHVHANAIFPSIGIRVYRNTGVWKYCLDEGLLDAQNTLLEPFYFCSPDLGPAPVAGIDELSMHRPTWSTPTDWNKSSLNMIMKLLGLFQQRPIWKNVRGYGKRKPMIYGR</sequence>
<dbReference type="Gene3D" id="3.80.30.20">
    <property type="entry name" value="tm_1862 like domain"/>
    <property type="match status" value="1"/>
</dbReference>
<evidence type="ECO:0000259" key="7">
    <source>
        <dbReference type="PROSITE" id="PS51918"/>
    </source>
</evidence>
<dbReference type="AlphaFoldDB" id="A0A1I3VS37"/>
<dbReference type="GO" id="GO:0051539">
    <property type="term" value="F:4 iron, 4 sulfur cluster binding"/>
    <property type="evidence" value="ECO:0007669"/>
    <property type="project" value="UniProtKB-KW"/>
</dbReference>
<evidence type="ECO:0000313" key="8">
    <source>
        <dbReference type="EMBL" id="SFJ98012.1"/>
    </source>
</evidence>
<organism evidence="8 9">
    <name type="scientific">Desulfomicrobium apsheronum</name>
    <dbReference type="NCBI Taxonomy" id="52560"/>
    <lineage>
        <taxon>Bacteria</taxon>
        <taxon>Pseudomonadati</taxon>
        <taxon>Thermodesulfobacteriota</taxon>
        <taxon>Desulfovibrionia</taxon>
        <taxon>Desulfovibrionales</taxon>
        <taxon>Desulfomicrobiaceae</taxon>
        <taxon>Desulfomicrobium</taxon>
    </lineage>
</organism>
<proteinExistence type="predicted"/>
<dbReference type="SFLD" id="SFLDG01123">
    <property type="entry name" value="methyltransferase_(Class_B)"/>
    <property type="match status" value="1"/>
</dbReference>
<dbReference type="GO" id="GO:0003824">
    <property type="term" value="F:catalytic activity"/>
    <property type="evidence" value="ECO:0007669"/>
    <property type="project" value="InterPro"/>
</dbReference>
<dbReference type="PANTHER" id="PTHR43409">
    <property type="entry name" value="ANAEROBIC MAGNESIUM-PROTOPORPHYRIN IX MONOMETHYL ESTER CYCLASE-RELATED"/>
    <property type="match status" value="1"/>
</dbReference>
<accession>A0A1I3VS37</accession>
<name>A0A1I3VS37_9BACT</name>
<dbReference type="PANTHER" id="PTHR43409:SF16">
    <property type="entry name" value="SLR0320 PROTEIN"/>
    <property type="match status" value="1"/>
</dbReference>
<dbReference type="PROSITE" id="PS51918">
    <property type="entry name" value="RADICAL_SAM"/>
    <property type="match status" value="1"/>
</dbReference>
<dbReference type="Gene3D" id="3.40.50.280">
    <property type="entry name" value="Cobalamin-binding domain"/>
    <property type="match status" value="1"/>
</dbReference>
<reference evidence="9" key="1">
    <citation type="submission" date="2016-10" db="EMBL/GenBank/DDBJ databases">
        <authorList>
            <person name="Varghese N."/>
            <person name="Submissions S."/>
        </authorList>
    </citation>
    <scope>NUCLEOTIDE SEQUENCE [LARGE SCALE GENOMIC DNA]</scope>
    <source>
        <strain evidence="9">DSM 5918</strain>
    </source>
</reference>
<dbReference type="GO" id="GO:0005829">
    <property type="term" value="C:cytosol"/>
    <property type="evidence" value="ECO:0007669"/>
    <property type="project" value="TreeGrafter"/>
</dbReference>
<evidence type="ECO:0000256" key="5">
    <source>
        <dbReference type="ARBA" id="ARBA00023014"/>
    </source>
</evidence>
<evidence type="ECO:0000256" key="1">
    <source>
        <dbReference type="ARBA" id="ARBA00001966"/>
    </source>
</evidence>
<dbReference type="CDD" id="cd02068">
    <property type="entry name" value="radical_SAM_B12_BD"/>
    <property type="match status" value="1"/>
</dbReference>
<keyword evidence="4" id="KW-0408">Iron</keyword>
<evidence type="ECO:0000259" key="6">
    <source>
        <dbReference type="PROSITE" id="PS51332"/>
    </source>
</evidence>
<dbReference type="GO" id="GO:0046872">
    <property type="term" value="F:metal ion binding"/>
    <property type="evidence" value="ECO:0007669"/>
    <property type="project" value="UniProtKB-KW"/>
</dbReference>
<evidence type="ECO:0000256" key="4">
    <source>
        <dbReference type="ARBA" id="ARBA00023004"/>
    </source>
</evidence>
<dbReference type="CDD" id="cd01335">
    <property type="entry name" value="Radical_SAM"/>
    <property type="match status" value="1"/>
</dbReference>
<evidence type="ECO:0000256" key="2">
    <source>
        <dbReference type="ARBA" id="ARBA00022691"/>
    </source>
</evidence>